<dbReference type="GO" id="GO:0004857">
    <property type="term" value="F:enzyme inhibitor activity"/>
    <property type="evidence" value="ECO:0007669"/>
    <property type="project" value="InterPro"/>
</dbReference>
<dbReference type="InterPro" id="IPR011050">
    <property type="entry name" value="Pectin_lyase_fold/virulence"/>
</dbReference>
<dbReference type="NCBIfam" id="TIGR01614">
    <property type="entry name" value="PME_inhib"/>
    <property type="match status" value="1"/>
</dbReference>
<keyword evidence="11" id="KW-1133">Transmembrane helix</keyword>
<name>A0AA38TG19_9ASTR</name>
<dbReference type="Proteomes" id="UP001172457">
    <property type="component" value="Chromosome 3"/>
</dbReference>
<dbReference type="Pfam" id="PF01095">
    <property type="entry name" value="Pectinesterase"/>
    <property type="match status" value="1"/>
</dbReference>
<evidence type="ECO:0000313" key="14">
    <source>
        <dbReference type="Proteomes" id="UP001172457"/>
    </source>
</evidence>
<comment type="pathway">
    <text evidence="1 10">Glycan metabolism; pectin degradation; 2-dehydro-3-deoxy-D-gluconate from pectin: step 1/5.</text>
</comment>
<dbReference type="InterPro" id="IPR000070">
    <property type="entry name" value="Pectinesterase_cat"/>
</dbReference>
<comment type="similarity">
    <text evidence="2">In the N-terminal section; belongs to the PMEI family.</text>
</comment>
<dbReference type="FunFam" id="2.160.20.10:FF:000001">
    <property type="entry name" value="Pectinesterase"/>
    <property type="match status" value="1"/>
</dbReference>
<dbReference type="GO" id="GO:0042545">
    <property type="term" value="P:cell wall modification"/>
    <property type="evidence" value="ECO:0007669"/>
    <property type="project" value="UniProtKB-UniRule"/>
</dbReference>
<dbReference type="EC" id="3.1.1.11" evidence="4 10"/>
<keyword evidence="14" id="KW-1185">Reference proteome</keyword>
<evidence type="ECO:0000256" key="9">
    <source>
        <dbReference type="PROSITE-ProRule" id="PRU10040"/>
    </source>
</evidence>
<keyword evidence="7" id="KW-0961">Cell wall biogenesis/degradation</keyword>
<dbReference type="Pfam" id="PF04043">
    <property type="entry name" value="PMEI"/>
    <property type="match status" value="1"/>
</dbReference>
<evidence type="ECO:0000256" key="3">
    <source>
        <dbReference type="ARBA" id="ARBA00007786"/>
    </source>
</evidence>
<reference evidence="13" key="1">
    <citation type="submission" date="2023-03" db="EMBL/GenBank/DDBJ databases">
        <title>Chromosome-scale reference genome and RAD-based genetic map of yellow starthistle (Centaurea solstitialis) reveal putative structural variation and QTLs associated with invader traits.</title>
        <authorList>
            <person name="Reatini B."/>
            <person name="Cang F.A."/>
            <person name="Jiang Q."/>
            <person name="Mckibben M.T.W."/>
            <person name="Barker M.S."/>
            <person name="Rieseberg L.H."/>
            <person name="Dlugosch K.M."/>
        </authorList>
    </citation>
    <scope>NUCLEOTIDE SEQUENCE</scope>
    <source>
        <strain evidence="13">CAN-66</strain>
        <tissue evidence="13">Leaf</tissue>
    </source>
</reference>
<evidence type="ECO:0000259" key="12">
    <source>
        <dbReference type="SMART" id="SM00856"/>
    </source>
</evidence>
<keyword evidence="11" id="KW-0812">Transmembrane</keyword>
<feature type="transmembrane region" description="Helical" evidence="11">
    <location>
        <begin position="12"/>
        <end position="30"/>
    </location>
</feature>
<dbReference type="InterPro" id="IPR006501">
    <property type="entry name" value="Pectinesterase_inhib_dom"/>
</dbReference>
<comment type="catalytic activity">
    <reaction evidence="8 10">
        <text>[(1-&gt;4)-alpha-D-galacturonosyl methyl ester](n) + n H2O = [(1-&gt;4)-alpha-D-galacturonosyl](n) + n methanol + n H(+)</text>
        <dbReference type="Rhea" id="RHEA:22380"/>
        <dbReference type="Rhea" id="RHEA-COMP:14570"/>
        <dbReference type="Rhea" id="RHEA-COMP:14573"/>
        <dbReference type="ChEBI" id="CHEBI:15377"/>
        <dbReference type="ChEBI" id="CHEBI:15378"/>
        <dbReference type="ChEBI" id="CHEBI:17790"/>
        <dbReference type="ChEBI" id="CHEBI:140522"/>
        <dbReference type="ChEBI" id="CHEBI:140523"/>
        <dbReference type="EC" id="3.1.1.11"/>
    </reaction>
</comment>
<evidence type="ECO:0000256" key="1">
    <source>
        <dbReference type="ARBA" id="ARBA00005184"/>
    </source>
</evidence>
<dbReference type="InterPro" id="IPR035513">
    <property type="entry name" value="Invertase/methylesterase_inhib"/>
</dbReference>
<feature type="domain" description="Pectinesterase inhibitor" evidence="12">
    <location>
        <begin position="45"/>
        <end position="186"/>
    </location>
</feature>
<dbReference type="SUPFAM" id="SSF51126">
    <property type="entry name" value="Pectin lyase-like"/>
    <property type="match status" value="1"/>
</dbReference>
<dbReference type="PANTHER" id="PTHR31707">
    <property type="entry name" value="PECTINESTERASE"/>
    <property type="match status" value="1"/>
</dbReference>
<dbReference type="GO" id="GO:0030599">
    <property type="term" value="F:pectinesterase activity"/>
    <property type="evidence" value="ECO:0007669"/>
    <property type="project" value="UniProtKB-UniRule"/>
</dbReference>
<evidence type="ECO:0000256" key="4">
    <source>
        <dbReference type="ARBA" id="ARBA00013229"/>
    </source>
</evidence>
<comment type="caution">
    <text evidence="13">The sequence shown here is derived from an EMBL/GenBank/DDBJ whole genome shotgun (WGS) entry which is preliminary data.</text>
</comment>
<dbReference type="AlphaFoldDB" id="A0AA38TG19"/>
<evidence type="ECO:0000256" key="11">
    <source>
        <dbReference type="SAM" id="Phobius"/>
    </source>
</evidence>
<keyword evidence="11" id="KW-0472">Membrane</keyword>
<dbReference type="Gene3D" id="1.20.140.40">
    <property type="entry name" value="Invertase/pectin methylesterase inhibitor family protein"/>
    <property type="match status" value="1"/>
</dbReference>
<proteinExistence type="inferred from homology"/>
<dbReference type="SUPFAM" id="SSF101148">
    <property type="entry name" value="Plant invertase/pectin methylesterase inhibitor"/>
    <property type="match status" value="1"/>
</dbReference>
<dbReference type="GO" id="GO:0045490">
    <property type="term" value="P:pectin catabolic process"/>
    <property type="evidence" value="ECO:0007669"/>
    <property type="project" value="UniProtKB-UniRule"/>
</dbReference>
<accession>A0AA38TG19</accession>
<comment type="similarity">
    <text evidence="3">In the C-terminal section; belongs to the pectinesterase family.</text>
</comment>
<dbReference type="CDD" id="cd15798">
    <property type="entry name" value="PMEI-like_3"/>
    <property type="match status" value="1"/>
</dbReference>
<dbReference type="InterPro" id="IPR012334">
    <property type="entry name" value="Pectin_lyas_fold"/>
</dbReference>
<feature type="active site" evidence="9">
    <location>
        <position position="490"/>
    </location>
</feature>
<gene>
    <name evidence="13" type="ORF">OSB04_010922</name>
</gene>
<evidence type="ECO:0000256" key="2">
    <source>
        <dbReference type="ARBA" id="ARBA00006027"/>
    </source>
</evidence>
<dbReference type="EMBL" id="JARYMX010000003">
    <property type="protein sequence ID" value="KAJ9556308.1"/>
    <property type="molecule type" value="Genomic_DNA"/>
</dbReference>
<protein>
    <recommendedName>
        <fullName evidence="4 10">Pectinesterase</fullName>
        <ecNumber evidence="4 10">3.1.1.11</ecNumber>
    </recommendedName>
</protein>
<sequence length="652" mass="71715">MALDAAKKKKITVIGMAVVLVVGAVVGSIVTVRRSRRGKKTAVLATTAVVIIICKYTDFRRVCEETLQKLGIGRIPRELMTVTFSAAVEGIQGAIESSFVVREAAKDPRAAKAVDMCKELLDCSIEDLKRSLDRENVVNLRVWLSGAVTYQETCLDAFENTTGDAGVRMRKLLEVANILTRNSLAMLDGVSILLENSPLRSDPRRVNPNIPGGKTITDTNTILPVPGKNVINGQEVDIQGQQVNIGNGQEAVVPVPRKKTILGVDYKADITIQHQQQQQTYTRAEIEGCLMTKVGIRTNFNWQKEPIVEIKTNEDKKSYPSWADTSRRSLIDADPKTLKPNAVVSQDGSGQFKTIMEAVNTAPQKKPEPFVILIKAGVYKENVLVPRQVNNVVFLGEGPENTKITGNLNYVDGVGTYQTATVAVNGDGFIAKDIWFENTAGPEKHQAVALRVSADMAIFHNCVMDAFQDTLYAHTYRQFYRQCTISGTIDFIFGDAAAVFQDCKLTVKQPMANQQCMVTAQGRKDRHSIGGLVFQGCTVAADPAANPPPKAFLGRPWKEFSRTVFMHSFIDQIIQPEGWSPWTGTFGQSTCYYAEFQNTGPGSNTAQRAKWLGVKRSINPIDAQRFTPGVYIQGDEWIPKSGVPYDSGLMKA</sequence>
<dbReference type="PROSITE" id="PS00503">
    <property type="entry name" value="PECTINESTERASE_2"/>
    <property type="match status" value="1"/>
</dbReference>
<keyword evidence="6 10" id="KW-0063">Aspartyl esterase</keyword>
<keyword evidence="5 10" id="KW-0378">Hydrolase</keyword>
<evidence type="ECO:0000256" key="10">
    <source>
        <dbReference type="RuleBase" id="RU000589"/>
    </source>
</evidence>
<evidence type="ECO:0000256" key="6">
    <source>
        <dbReference type="ARBA" id="ARBA00023085"/>
    </source>
</evidence>
<organism evidence="13 14">
    <name type="scientific">Centaurea solstitialis</name>
    <name type="common">yellow star-thistle</name>
    <dbReference type="NCBI Taxonomy" id="347529"/>
    <lineage>
        <taxon>Eukaryota</taxon>
        <taxon>Viridiplantae</taxon>
        <taxon>Streptophyta</taxon>
        <taxon>Embryophyta</taxon>
        <taxon>Tracheophyta</taxon>
        <taxon>Spermatophyta</taxon>
        <taxon>Magnoliopsida</taxon>
        <taxon>eudicotyledons</taxon>
        <taxon>Gunneridae</taxon>
        <taxon>Pentapetalae</taxon>
        <taxon>asterids</taxon>
        <taxon>campanulids</taxon>
        <taxon>Asterales</taxon>
        <taxon>Asteraceae</taxon>
        <taxon>Carduoideae</taxon>
        <taxon>Cardueae</taxon>
        <taxon>Centaureinae</taxon>
        <taxon>Centaurea</taxon>
    </lineage>
</organism>
<dbReference type="SMART" id="SM00856">
    <property type="entry name" value="PMEI"/>
    <property type="match status" value="1"/>
</dbReference>
<evidence type="ECO:0000256" key="8">
    <source>
        <dbReference type="ARBA" id="ARBA00047928"/>
    </source>
</evidence>
<evidence type="ECO:0000313" key="13">
    <source>
        <dbReference type="EMBL" id="KAJ9556308.1"/>
    </source>
</evidence>
<dbReference type="Gene3D" id="2.160.20.10">
    <property type="entry name" value="Single-stranded right-handed beta-helix, Pectin lyase-like"/>
    <property type="match status" value="1"/>
</dbReference>
<evidence type="ECO:0000256" key="7">
    <source>
        <dbReference type="ARBA" id="ARBA00023316"/>
    </source>
</evidence>
<dbReference type="InterPro" id="IPR033131">
    <property type="entry name" value="Pectinesterase_Asp_AS"/>
</dbReference>
<evidence type="ECO:0000256" key="5">
    <source>
        <dbReference type="ARBA" id="ARBA00022801"/>
    </source>
</evidence>